<feature type="binding site" evidence="2">
    <location>
        <begin position="31"/>
        <end position="32"/>
    </location>
    <ligand>
        <name>substrate</name>
    </ligand>
</feature>
<dbReference type="GO" id="GO:0101006">
    <property type="term" value="F:protein histidine phosphatase activity"/>
    <property type="evidence" value="ECO:0007669"/>
    <property type="project" value="TreeGrafter"/>
</dbReference>
<dbReference type="RefSeq" id="WP_052148157.1">
    <property type="nucleotide sequence ID" value="NZ_CADFGF010000006.1"/>
</dbReference>
<evidence type="ECO:0000313" key="3">
    <source>
        <dbReference type="EMBL" id="NLP63693.1"/>
    </source>
</evidence>
<dbReference type="InterPro" id="IPR013078">
    <property type="entry name" value="His_Pase_superF_clade-1"/>
</dbReference>
<dbReference type="GO" id="GO:0070297">
    <property type="term" value="P:regulation of phosphorelay signal transduction system"/>
    <property type="evidence" value="ECO:0007669"/>
    <property type="project" value="TreeGrafter"/>
</dbReference>
<dbReference type="SMART" id="SM00855">
    <property type="entry name" value="PGAM"/>
    <property type="match status" value="1"/>
</dbReference>
<keyword evidence="4" id="KW-1185">Reference proteome</keyword>
<protein>
    <submittedName>
        <fullName evidence="3">Histidine phosphatase family protein</fullName>
    </submittedName>
</protein>
<dbReference type="CDD" id="cd07067">
    <property type="entry name" value="HP_PGM_like"/>
    <property type="match status" value="1"/>
</dbReference>
<evidence type="ECO:0000313" key="4">
    <source>
        <dbReference type="Proteomes" id="UP000030460"/>
    </source>
</evidence>
<feature type="binding site" evidence="2">
    <location>
        <position position="68"/>
    </location>
    <ligand>
        <name>substrate</name>
    </ligand>
</feature>
<dbReference type="InterPro" id="IPR050275">
    <property type="entry name" value="PGM_Phosphatase"/>
</dbReference>
<organism evidence="3 4">
    <name type="scientific">Paraburkholderia sacchari</name>
    <dbReference type="NCBI Taxonomy" id="159450"/>
    <lineage>
        <taxon>Bacteria</taxon>
        <taxon>Pseudomonadati</taxon>
        <taxon>Pseudomonadota</taxon>
        <taxon>Betaproteobacteria</taxon>
        <taxon>Burkholderiales</taxon>
        <taxon>Burkholderiaceae</taxon>
        <taxon>Paraburkholderia</taxon>
    </lineage>
</organism>
<dbReference type="Pfam" id="PF00300">
    <property type="entry name" value="His_Phos_1"/>
    <property type="match status" value="1"/>
</dbReference>
<dbReference type="PANTHER" id="PTHR48100">
    <property type="entry name" value="BROAD-SPECIFICITY PHOSPHATASE YOR283W-RELATED"/>
    <property type="match status" value="1"/>
</dbReference>
<dbReference type="PANTHER" id="PTHR48100:SF15">
    <property type="entry name" value="SEDOHEPTULOSE 1,7-BISPHOSPHATASE"/>
    <property type="match status" value="1"/>
</dbReference>
<reference evidence="3" key="2">
    <citation type="submission" date="2020-04" db="EMBL/GenBank/DDBJ databases">
        <authorList>
            <person name="Alexandrino P."/>
            <person name="Mendonca T."/>
            <person name="Guaman L."/>
            <person name="Cherix J."/>
            <person name="Lozano-Sakalauskas G."/>
            <person name="Fujita A."/>
            <person name="Filho E.R."/>
            <person name="Long P."/>
            <person name="Padilla G."/>
            <person name="Taciro M.K."/>
            <person name="Gomez J.G."/>
            <person name="Silva L.F."/>
            <person name="Torres M."/>
        </authorList>
    </citation>
    <scope>NUCLEOTIDE SEQUENCE</scope>
    <source>
        <strain evidence="3">LMG 19450</strain>
    </source>
</reference>
<dbReference type="AlphaFoldDB" id="A0A8T6ZGR2"/>
<evidence type="ECO:0000256" key="1">
    <source>
        <dbReference type="PIRSR" id="PIRSR613078-1"/>
    </source>
</evidence>
<dbReference type="OrthoDB" id="9781415at2"/>
<sequence>MSVDTHASATSGEVWLIRHGETEWSRSGQHTGRTDIALTDHGREQARALAKPLALQRFDAVLASPMSRAIETCQLAGLSDEMMVSADLHEWDYGIYEGRTTADIRKTEPDWSVWHSLIPHGESVTQVETRARGVVESLLAMLAQSRSERRIAVFSHAHFLRVLAGCWIGNSAALGAHLYLDTATLSVLGFDRENRAIRRWNSRPEGCE</sequence>
<reference evidence="3" key="1">
    <citation type="journal article" date="2015" name="Genome Announc.">
        <title>Draft Genome Sequence of the Polyhydroxyalkanoate-Producing Bacterium Burkholderia sacchari LMG 19450 Isolated from Brazilian Sugarcane Plantation Soil.</title>
        <authorList>
            <person name="Alexandrino P.M."/>
            <person name="Mendonca T.T."/>
            <person name="Guaman Bautista L.P."/>
            <person name="Cherix J."/>
            <person name="Lozano-Sakalauskas G.C."/>
            <person name="Fujita A."/>
            <person name="Ramos Filho E."/>
            <person name="Long P."/>
            <person name="Padilla G."/>
            <person name="Taciro M.K."/>
            <person name="Gomez J.G."/>
            <person name="Silva L.F."/>
        </authorList>
    </citation>
    <scope>NUCLEOTIDE SEQUENCE</scope>
    <source>
        <strain evidence="3">LMG 19450</strain>
    </source>
</reference>
<name>A0A8T6ZGR2_9BURK</name>
<dbReference type="Proteomes" id="UP000030460">
    <property type="component" value="Unassembled WGS sequence"/>
</dbReference>
<gene>
    <name evidence="3" type="ORF">NH14_021540</name>
</gene>
<evidence type="ECO:0000256" key="2">
    <source>
        <dbReference type="PIRSR" id="PIRSR613078-2"/>
    </source>
</evidence>
<feature type="active site" description="Tele-phosphohistidine intermediate" evidence="1">
    <location>
        <position position="19"/>
    </location>
</feature>
<dbReference type="InterPro" id="IPR029033">
    <property type="entry name" value="His_PPase_superfam"/>
</dbReference>
<feature type="binding site" evidence="2">
    <location>
        <begin position="90"/>
        <end position="93"/>
    </location>
    <ligand>
        <name>substrate</name>
    </ligand>
</feature>
<dbReference type="SUPFAM" id="SSF53254">
    <property type="entry name" value="Phosphoglycerate mutase-like"/>
    <property type="match status" value="1"/>
</dbReference>
<dbReference type="EMBL" id="JTDB02000006">
    <property type="protein sequence ID" value="NLP63693.1"/>
    <property type="molecule type" value="Genomic_DNA"/>
</dbReference>
<dbReference type="Gene3D" id="3.40.50.1240">
    <property type="entry name" value="Phosphoglycerate mutase-like"/>
    <property type="match status" value="1"/>
</dbReference>
<comment type="caution">
    <text evidence="3">The sequence shown here is derived from an EMBL/GenBank/DDBJ whole genome shotgun (WGS) entry which is preliminary data.</text>
</comment>
<accession>A0A8T6ZGR2</accession>
<feature type="active site" description="Proton donor/acceptor" evidence="1">
    <location>
        <position position="90"/>
    </location>
</feature>
<proteinExistence type="predicted"/>